<reference evidence="2" key="1">
    <citation type="submission" date="2020-03" db="EMBL/GenBank/DDBJ databases">
        <title>Draft Genome Sequence of Cylindrodendrum hubeiense.</title>
        <authorList>
            <person name="Buettner E."/>
            <person name="Kellner H."/>
        </authorList>
    </citation>
    <scope>NUCLEOTIDE SEQUENCE</scope>
    <source>
        <strain evidence="2">IHI 201604</strain>
    </source>
</reference>
<evidence type="ECO:0000259" key="1">
    <source>
        <dbReference type="Pfam" id="PF01636"/>
    </source>
</evidence>
<dbReference type="AlphaFoldDB" id="A0A9P5HFC4"/>
<comment type="caution">
    <text evidence="2">The sequence shown here is derived from an EMBL/GenBank/DDBJ whole genome shotgun (WGS) entry which is preliminary data.</text>
</comment>
<dbReference type="InterPro" id="IPR002575">
    <property type="entry name" value="Aminoglycoside_PTrfase"/>
</dbReference>
<dbReference type="InterPro" id="IPR051678">
    <property type="entry name" value="AGP_Transferase"/>
</dbReference>
<dbReference type="PANTHER" id="PTHR21310">
    <property type="entry name" value="AMINOGLYCOSIDE PHOSPHOTRANSFERASE-RELATED-RELATED"/>
    <property type="match status" value="1"/>
</dbReference>
<accession>A0A9P5HFC4</accession>
<keyword evidence="3" id="KW-1185">Reference proteome</keyword>
<dbReference type="SUPFAM" id="SSF56112">
    <property type="entry name" value="Protein kinase-like (PK-like)"/>
    <property type="match status" value="1"/>
</dbReference>
<gene>
    <name evidence="2" type="ORF">G7Z17_g3722</name>
</gene>
<dbReference type="PANTHER" id="PTHR21310:SF56">
    <property type="entry name" value="AMINOGLYCOSIDE PHOSPHOTRANSFERASE DOMAIN-CONTAINING PROTEIN"/>
    <property type="match status" value="1"/>
</dbReference>
<dbReference type="OrthoDB" id="10003767at2759"/>
<dbReference type="Pfam" id="PF01636">
    <property type="entry name" value="APH"/>
    <property type="match status" value="1"/>
</dbReference>
<proteinExistence type="predicted"/>
<organism evidence="2 3">
    <name type="scientific">Cylindrodendrum hubeiense</name>
    <dbReference type="NCBI Taxonomy" id="595255"/>
    <lineage>
        <taxon>Eukaryota</taxon>
        <taxon>Fungi</taxon>
        <taxon>Dikarya</taxon>
        <taxon>Ascomycota</taxon>
        <taxon>Pezizomycotina</taxon>
        <taxon>Sordariomycetes</taxon>
        <taxon>Hypocreomycetidae</taxon>
        <taxon>Hypocreales</taxon>
        <taxon>Nectriaceae</taxon>
        <taxon>Cylindrodendrum</taxon>
    </lineage>
</organism>
<dbReference type="Gene3D" id="3.30.200.20">
    <property type="entry name" value="Phosphorylase Kinase, domain 1"/>
    <property type="match status" value="1"/>
</dbReference>
<name>A0A9P5HFC4_9HYPO</name>
<dbReference type="InterPro" id="IPR011009">
    <property type="entry name" value="Kinase-like_dom_sf"/>
</dbReference>
<dbReference type="Proteomes" id="UP000722485">
    <property type="component" value="Unassembled WGS sequence"/>
</dbReference>
<sequence>MSSPSKSSPSSDVESESSTIVYDHEPFVTFRSRVLAIAITSIWPGSTPNTIVIERMRGGGFNRIIGLTQHHPGAQPDANTRYILRTPRFDAAQVHSEVAVLQFLHQHTKIPAPEVVTYDETHQNALGYPFAVQIRIPGTDLHSSFPKLRHNERCSVARELGDIYRQMLAVRSSVAGKLALSNDHKRLGVPLCVAPLRLMDAESLTPYSDSPATESVHELLTANFQAQKARRLERFPTDFVTPEFMDKFCQMTSELDAGGWLASTHYSIAHLDLAPRNILVNPTQGEKVPIISGVLDWDNAVLAPMFMSCAPPMWIWAWQDDDEEDERCANDRPPTSEGRELKLLFEEAAGHDYVRFAYESAYRLARRLVRFAIDGIPSSEDFEEAETMLQEWEDIYQARKDGIEARNSSRDN</sequence>
<evidence type="ECO:0000313" key="3">
    <source>
        <dbReference type="Proteomes" id="UP000722485"/>
    </source>
</evidence>
<evidence type="ECO:0000313" key="2">
    <source>
        <dbReference type="EMBL" id="KAF7553337.1"/>
    </source>
</evidence>
<dbReference type="EMBL" id="JAANBB010000047">
    <property type="protein sequence ID" value="KAF7553337.1"/>
    <property type="molecule type" value="Genomic_DNA"/>
</dbReference>
<feature type="domain" description="Aminoglycoside phosphotransferase" evidence="1">
    <location>
        <begin position="79"/>
        <end position="307"/>
    </location>
</feature>
<dbReference type="Gene3D" id="3.90.1200.10">
    <property type="match status" value="1"/>
</dbReference>
<protein>
    <recommendedName>
        <fullName evidence="1">Aminoglycoside phosphotransferase domain-containing protein</fullName>
    </recommendedName>
</protein>